<evidence type="ECO:0000256" key="4">
    <source>
        <dbReference type="ARBA" id="ARBA00022777"/>
    </source>
</evidence>
<keyword evidence="8" id="KW-1185">Reference proteome</keyword>
<dbReference type="RefSeq" id="WP_049898545.1">
    <property type="nucleotide sequence ID" value="NZ_CABLBR010000002.1"/>
</dbReference>
<keyword evidence="7" id="KW-0547">Nucleotide-binding</keyword>
<keyword evidence="7" id="KW-0067">ATP-binding</keyword>
<evidence type="ECO:0000259" key="6">
    <source>
        <dbReference type="PROSITE" id="PS50109"/>
    </source>
</evidence>
<sequence>MLSKEEQAKIGQLCQESSQAMEVCSLMNKQNQLQLSMVSHEIRNPVTLINSFLQLLGSSHPEITSYHYWTEITENMRFLRELLENLSAYNNAQKLSREEVSILSILKTVIADTEPTLSEKNITIQLKKDGAVPPFLMDRHRLRQVFLNLIRNSSEAIGESGGRITIHLTADLDQVTVRIQDSGPGIPEEFLDSLFDFFVTHKKNGTGLGLAISKNIVEAHGGTIEASAAEEGGAVFTICLPITYV</sequence>
<dbReference type="InterPro" id="IPR004358">
    <property type="entry name" value="Sig_transdc_His_kin-like_C"/>
</dbReference>
<dbReference type="Pfam" id="PF00512">
    <property type="entry name" value="HisKA"/>
    <property type="match status" value="1"/>
</dbReference>
<reference evidence="7" key="1">
    <citation type="journal article" date="2022" name="Cell">
        <title>Design, construction, and in vivo augmentation of a complex gut microbiome.</title>
        <authorList>
            <person name="Cheng A.G."/>
            <person name="Ho P.Y."/>
            <person name="Aranda-Diaz A."/>
            <person name="Jain S."/>
            <person name="Yu F.B."/>
            <person name="Meng X."/>
            <person name="Wang M."/>
            <person name="Iakiviak M."/>
            <person name="Nagashima K."/>
            <person name="Zhao A."/>
            <person name="Murugkar P."/>
            <person name="Patil A."/>
            <person name="Atabakhsh K."/>
            <person name="Weakley A."/>
            <person name="Yan J."/>
            <person name="Brumbaugh A.R."/>
            <person name="Higginbottom S."/>
            <person name="Dimas A."/>
            <person name="Shiver A.L."/>
            <person name="Deutschbauer A."/>
            <person name="Neff N."/>
            <person name="Sonnenburg J.L."/>
            <person name="Huang K.C."/>
            <person name="Fischbach M.A."/>
        </authorList>
    </citation>
    <scope>NUCLEOTIDE SEQUENCE</scope>
    <source>
        <strain evidence="7">DSM 19829</strain>
    </source>
</reference>
<dbReference type="PRINTS" id="PR00344">
    <property type="entry name" value="BCTRLSENSOR"/>
</dbReference>
<dbReference type="InterPro" id="IPR003661">
    <property type="entry name" value="HisK_dim/P_dom"/>
</dbReference>
<gene>
    <name evidence="7" type="ORF">NQ502_06550</name>
</gene>
<dbReference type="PANTHER" id="PTHR43547:SF2">
    <property type="entry name" value="HYBRID SIGNAL TRANSDUCTION HISTIDINE KINASE C"/>
    <property type="match status" value="1"/>
</dbReference>
<proteinExistence type="predicted"/>
<feature type="domain" description="Histidine kinase" evidence="6">
    <location>
        <begin position="37"/>
        <end position="244"/>
    </location>
</feature>
<organism evidence="7 8">
    <name type="scientific">Ruminococcus gauvreauii</name>
    <dbReference type="NCBI Taxonomy" id="438033"/>
    <lineage>
        <taxon>Bacteria</taxon>
        <taxon>Bacillati</taxon>
        <taxon>Bacillota</taxon>
        <taxon>Clostridia</taxon>
        <taxon>Eubacteriales</taxon>
        <taxon>Oscillospiraceae</taxon>
        <taxon>Ruminococcus</taxon>
    </lineage>
</organism>
<dbReference type="InterPro" id="IPR003594">
    <property type="entry name" value="HATPase_dom"/>
</dbReference>
<dbReference type="InterPro" id="IPR036890">
    <property type="entry name" value="HATPase_C_sf"/>
</dbReference>
<evidence type="ECO:0000256" key="2">
    <source>
        <dbReference type="ARBA" id="ARBA00012438"/>
    </source>
</evidence>
<dbReference type="Gene3D" id="1.10.287.130">
    <property type="match status" value="1"/>
</dbReference>
<keyword evidence="5" id="KW-0902">Two-component regulatory system</keyword>
<dbReference type="Pfam" id="PF02518">
    <property type="entry name" value="HATPase_c"/>
    <property type="match status" value="1"/>
</dbReference>
<name>A0ABY5VK22_9FIRM</name>
<protein>
    <recommendedName>
        <fullName evidence="2">histidine kinase</fullName>
        <ecNumber evidence="2">2.7.13.3</ecNumber>
    </recommendedName>
</protein>
<dbReference type="GO" id="GO:0005524">
    <property type="term" value="F:ATP binding"/>
    <property type="evidence" value="ECO:0007669"/>
    <property type="project" value="UniProtKB-KW"/>
</dbReference>
<keyword evidence="4" id="KW-0808">Transferase</keyword>
<dbReference type="PROSITE" id="PS50109">
    <property type="entry name" value="HIS_KIN"/>
    <property type="match status" value="1"/>
</dbReference>
<evidence type="ECO:0000313" key="8">
    <source>
        <dbReference type="Proteomes" id="UP001060164"/>
    </source>
</evidence>
<evidence type="ECO:0000256" key="5">
    <source>
        <dbReference type="ARBA" id="ARBA00023012"/>
    </source>
</evidence>
<accession>A0ABY5VK22</accession>
<evidence type="ECO:0000256" key="3">
    <source>
        <dbReference type="ARBA" id="ARBA00022553"/>
    </source>
</evidence>
<dbReference type="Proteomes" id="UP001060164">
    <property type="component" value="Chromosome"/>
</dbReference>
<dbReference type="EMBL" id="CP102290">
    <property type="protein sequence ID" value="UWP60687.1"/>
    <property type="molecule type" value="Genomic_DNA"/>
</dbReference>
<evidence type="ECO:0000313" key="7">
    <source>
        <dbReference type="EMBL" id="UWP60687.1"/>
    </source>
</evidence>
<dbReference type="CDD" id="cd00082">
    <property type="entry name" value="HisKA"/>
    <property type="match status" value="1"/>
</dbReference>
<dbReference type="SUPFAM" id="SSF55874">
    <property type="entry name" value="ATPase domain of HSP90 chaperone/DNA topoisomerase II/histidine kinase"/>
    <property type="match status" value="1"/>
</dbReference>
<dbReference type="PANTHER" id="PTHR43547">
    <property type="entry name" value="TWO-COMPONENT HISTIDINE KINASE"/>
    <property type="match status" value="1"/>
</dbReference>
<dbReference type="SMART" id="SM00387">
    <property type="entry name" value="HATPase_c"/>
    <property type="match status" value="1"/>
</dbReference>
<comment type="catalytic activity">
    <reaction evidence="1">
        <text>ATP + protein L-histidine = ADP + protein N-phospho-L-histidine.</text>
        <dbReference type="EC" id="2.7.13.3"/>
    </reaction>
</comment>
<dbReference type="SMART" id="SM00388">
    <property type="entry name" value="HisKA"/>
    <property type="match status" value="1"/>
</dbReference>
<dbReference type="EC" id="2.7.13.3" evidence="2"/>
<dbReference type="InterPro" id="IPR036097">
    <property type="entry name" value="HisK_dim/P_sf"/>
</dbReference>
<evidence type="ECO:0000256" key="1">
    <source>
        <dbReference type="ARBA" id="ARBA00000085"/>
    </source>
</evidence>
<dbReference type="Gene3D" id="3.30.565.10">
    <property type="entry name" value="Histidine kinase-like ATPase, C-terminal domain"/>
    <property type="match status" value="1"/>
</dbReference>
<dbReference type="InterPro" id="IPR005467">
    <property type="entry name" value="His_kinase_dom"/>
</dbReference>
<keyword evidence="3" id="KW-0597">Phosphoprotein</keyword>
<dbReference type="SUPFAM" id="SSF47384">
    <property type="entry name" value="Homodimeric domain of signal transducing histidine kinase"/>
    <property type="match status" value="1"/>
</dbReference>
<keyword evidence="4" id="KW-0418">Kinase</keyword>